<feature type="non-terminal residue" evidence="1">
    <location>
        <position position="1"/>
    </location>
</feature>
<proteinExistence type="predicted"/>
<gene>
    <name evidence="1" type="ORF">BLX06_34585</name>
</gene>
<dbReference type="InterPro" id="IPR006505">
    <property type="entry name" value="Phage_nucleotide-bp"/>
</dbReference>
<evidence type="ECO:0000313" key="1">
    <source>
        <dbReference type="EMBL" id="OOR69511.1"/>
    </source>
</evidence>
<dbReference type="Proteomes" id="UP000190641">
    <property type="component" value="Unassembled WGS sequence"/>
</dbReference>
<dbReference type="RefSeq" id="WP_176116753.1">
    <property type="nucleotide sequence ID" value="NZ_MUAU01000375.1"/>
</dbReference>
<dbReference type="Pfam" id="PF13479">
    <property type="entry name" value="AAA_24"/>
    <property type="match status" value="1"/>
</dbReference>
<dbReference type="EMBL" id="MUAU01000375">
    <property type="protein sequence ID" value="OOR69511.1"/>
    <property type="molecule type" value="Genomic_DNA"/>
</dbReference>
<accession>A0A9X6B6P5</accession>
<reference evidence="1 2" key="1">
    <citation type="submission" date="2017-01" db="EMBL/GenBank/DDBJ databases">
        <title>Bacillus cereus isolates.</title>
        <authorList>
            <person name="Beno S.M."/>
        </authorList>
    </citation>
    <scope>NUCLEOTIDE SEQUENCE [LARGE SCALE GENOMIC DNA]</scope>
    <source>
        <strain evidence="1 2">FSL K6-1030</strain>
    </source>
</reference>
<dbReference type="GO" id="GO:0003677">
    <property type="term" value="F:DNA binding"/>
    <property type="evidence" value="ECO:0007669"/>
    <property type="project" value="UniProtKB-KW"/>
</dbReference>
<dbReference type="NCBIfam" id="TIGR01618">
    <property type="entry name" value="phage_P_loop"/>
    <property type="match status" value="1"/>
</dbReference>
<protein>
    <submittedName>
        <fullName evidence="1">DNA-binding protein</fullName>
    </submittedName>
</protein>
<keyword evidence="1" id="KW-0238">DNA-binding</keyword>
<organism evidence="1 2">
    <name type="scientific">Bacillus cereus</name>
    <dbReference type="NCBI Taxonomy" id="1396"/>
    <lineage>
        <taxon>Bacteria</taxon>
        <taxon>Bacillati</taxon>
        <taxon>Bacillota</taxon>
        <taxon>Bacilli</taxon>
        <taxon>Bacillales</taxon>
        <taxon>Bacillaceae</taxon>
        <taxon>Bacillus</taxon>
        <taxon>Bacillus cereus group</taxon>
    </lineage>
</organism>
<comment type="caution">
    <text evidence="1">The sequence shown here is derived from an EMBL/GenBank/DDBJ whole genome shotgun (WGS) entry which is preliminary data.</text>
</comment>
<evidence type="ECO:0000313" key="2">
    <source>
        <dbReference type="Proteomes" id="UP000190641"/>
    </source>
</evidence>
<sequence length="130" mass="14834">HYQKLWLLKKGENTKSGMPELKDYALLDNHLLKVVETFNSLDANVIFTAWETTRNIIHDDGQQYTQFIPDIRDKIVNHIMGIVHVVGQLVKKTDGTRGFVLEGNQSVFAKNHLDVRKGCIQEELIMSSAN</sequence>
<name>A0A9X6B6P5_BACCE</name>
<dbReference type="AlphaFoldDB" id="A0A9X6B6P5"/>